<evidence type="ECO:0000313" key="2">
    <source>
        <dbReference type="Proteomes" id="UP001528411"/>
    </source>
</evidence>
<protein>
    <submittedName>
        <fullName evidence="1">Uncharacterized protein</fullName>
    </submittedName>
</protein>
<dbReference type="RefSeq" id="WP_272179844.1">
    <property type="nucleotide sequence ID" value="NZ_JAQOMS010000002.1"/>
</dbReference>
<dbReference type="EMBL" id="JAQOMS010000002">
    <property type="protein sequence ID" value="MDC2888144.1"/>
    <property type="molecule type" value="Genomic_DNA"/>
</dbReference>
<gene>
    <name evidence="1" type="ORF">PN838_04125</name>
</gene>
<reference evidence="1 2" key="1">
    <citation type="submission" date="2023-01" db="EMBL/GenBank/DDBJ databases">
        <title>Psychrosphaera sp. nov., isolated from marine algae.</title>
        <authorList>
            <person name="Bayburt H."/>
            <person name="Choi B.J."/>
            <person name="Kim J.M."/>
            <person name="Choi D.G."/>
            <person name="Jeon C.O."/>
        </authorList>
    </citation>
    <scope>NUCLEOTIDE SEQUENCE [LARGE SCALE GENOMIC DNA]</scope>
    <source>
        <strain evidence="1 2">G1-22</strain>
    </source>
</reference>
<keyword evidence="2" id="KW-1185">Reference proteome</keyword>
<accession>A0ABT5FAT2</accession>
<proteinExistence type="predicted"/>
<organism evidence="1 2">
    <name type="scientific">Psychrosphaera algicola</name>
    <dbReference type="NCBI Taxonomy" id="3023714"/>
    <lineage>
        <taxon>Bacteria</taxon>
        <taxon>Pseudomonadati</taxon>
        <taxon>Pseudomonadota</taxon>
        <taxon>Gammaproteobacteria</taxon>
        <taxon>Alteromonadales</taxon>
        <taxon>Pseudoalteromonadaceae</taxon>
        <taxon>Psychrosphaera</taxon>
    </lineage>
</organism>
<sequence>MHHIHSDIDNEVPITGRELGQIRSVEETIAHWQLKNGCSNSFETTLQAKVTAVSNGTTTQVWQDCSKPVTFSEIDNVPHTSNYDSAALLEIYGWIFN</sequence>
<comment type="caution">
    <text evidence="1">The sequence shown here is derived from an EMBL/GenBank/DDBJ whole genome shotgun (WGS) entry which is preliminary data.</text>
</comment>
<dbReference type="Proteomes" id="UP001528411">
    <property type="component" value="Unassembled WGS sequence"/>
</dbReference>
<evidence type="ECO:0000313" key="1">
    <source>
        <dbReference type="EMBL" id="MDC2888144.1"/>
    </source>
</evidence>
<name>A0ABT5FAT2_9GAMM</name>